<dbReference type="InterPro" id="IPR049492">
    <property type="entry name" value="BD-FAE-like_dom"/>
</dbReference>
<sequence length="277" mass="30674">MITERKFVMEIKTLSLTNGKQTTQASLTAYLQTPTPKAPVQAFPALIFVPGGSMTHIPEEESEKTALTFAALGYQVFILRYSFVGEATPLYPAPLLDLAQAVSLVHHHEDSWHLNGKVAVMGFSAGGQVVALYNDYWQSTWLGEESGLTEAERHFDAAVLGYPVIDLDLGFPDEATLTKWTDDPAKYNASHHVNQANRPTFTWATVTDPLITVQNSLNYVQALQRENISQEIHLFDGGPHAMDVATDLVGPTVEPHKTHVHHWVTLADEWLTQTLSL</sequence>
<dbReference type="PANTHER" id="PTHR48081">
    <property type="entry name" value="AB HYDROLASE SUPERFAMILY PROTEIN C4A8.06C"/>
    <property type="match status" value="1"/>
</dbReference>
<dbReference type="Pfam" id="PF20434">
    <property type="entry name" value="BD-FAE"/>
    <property type="match status" value="1"/>
</dbReference>
<dbReference type="PATRIC" id="fig|1613.112.peg.589"/>
<reference evidence="3 4" key="1">
    <citation type="submission" date="2016-09" db="EMBL/GenBank/DDBJ databases">
        <title>Genome Sequence of the Lactobacillus fermentum strain NCC2970 (CNCM I-5068).</title>
        <authorList>
            <person name="Barretto C."/>
            <person name="Ngom-Bru C."/>
            <person name="Genevaz A."/>
            <person name="Fournier C."/>
            <person name="Moine D."/>
            <person name="Kassam M."/>
            <person name="Iltis A."/>
            <person name="Sagory-Zalkind P."/>
            <person name="Faucherand G."/>
            <person name="Descombes P."/>
            <person name="Duboux S."/>
        </authorList>
    </citation>
    <scope>NUCLEOTIDE SEQUENCE [LARGE SCALE GENOMIC DNA]</scope>
    <source>
        <strain evidence="3 4">NCC2970</strain>
    </source>
</reference>
<gene>
    <name evidence="3" type="ORF">LACFE_CDS0559</name>
</gene>
<name>A0A1D7ZVX2_LIMFE</name>
<dbReference type="InterPro" id="IPR050300">
    <property type="entry name" value="GDXG_lipolytic_enzyme"/>
</dbReference>
<dbReference type="InterPro" id="IPR029058">
    <property type="entry name" value="AB_hydrolase_fold"/>
</dbReference>
<dbReference type="PANTHER" id="PTHR48081:SF6">
    <property type="entry name" value="PEPTIDASE S9 PROLYL OLIGOPEPTIDASE CATALYTIC DOMAIN-CONTAINING PROTEIN"/>
    <property type="match status" value="1"/>
</dbReference>
<evidence type="ECO:0000313" key="3">
    <source>
        <dbReference type="EMBL" id="AOR74027.1"/>
    </source>
</evidence>
<dbReference type="EMBL" id="CP017151">
    <property type="protein sequence ID" value="AOR74027.1"/>
    <property type="molecule type" value="Genomic_DNA"/>
</dbReference>
<accession>A0A1D7ZVX2</accession>
<protein>
    <submittedName>
        <fullName evidence="3">Esterase</fullName>
    </submittedName>
</protein>
<dbReference type="Gene3D" id="3.40.50.1820">
    <property type="entry name" value="alpha/beta hydrolase"/>
    <property type="match status" value="1"/>
</dbReference>
<evidence type="ECO:0000256" key="1">
    <source>
        <dbReference type="ARBA" id="ARBA00022801"/>
    </source>
</evidence>
<evidence type="ECO:0000313" key="4">
    <source>
        <dbReference type="Proteomes" id="UP000094714"/>
    </source>
</evidence>
<evidence type="ECO:0000259" key="2">
    <source>
        <dbReference type="Pfam" id="PF20434"/>
    </source>
</evidence>
<dbReference type="SUPFAM" id="SSF53474">
    <property type="entry name" value="alpha/beta-Hydrolases"/>
    <property type="match status" value="1"/>
</dbReference>
<dbReference type="AlphaFoldDB" id="A0A1D7ZVX2"/>
<organism evidence="3 4">
    <name type="scientific">Limosilactobacillus fermentum</name>
    <name type="common">Lactobacillus fermentum</name>
    <dbReference type="NCBI Taxonomy" id="1613"/>
    <lineage>
        <taxon>Bacteria</taxon>
        <taxon>Bacillati</taxon>
        <taxon>Bacillota</taxon>
        <taxon>Bacilli</taxon>
        <taxon>Lactobacillales</taxon>
        <taxon>Lactobacillaceae</taxon>
        <taxon>Limosilactobacillus</taxon>
    </lineage>
</organism>
<dbReference type="GO" id="GO:0016787">
    <property type="term" value="F:hydrolase activity"/>
    <property type="evidence" value="ECO:0007669"/>
    <property type="project" value="UniProtKB-KW"/>
</dbReference>
<keyword evidence="1" id="KW-0378">Hydrolase</keyword>
<feature type="domain" description="BD-FAE-like" evidence="2">
    <location>
        <begin position="36"/>
        <end position="170"/>
    </location>
</feature>
<dbReference type="Proteomes" id="UP000094714">
    <property type="component" value="Chromosome"/>
</dbReference>
<proteinExistence type="predicted"/>